<reference evidence="2" key="1">
    <citation type="journal article" date="2024" name="Gigascience">
        <title>Chromosome-level genome of the poultry shaft louse Menopon gallinae provides insight into the host-switching and adaptive evolution of parasitic lice.</title>
        <authorList>
            <person name="Xu Y."/>
            <person name="Ma L."/>
            <person name="Liu S."/>
            <person name="Liang Y."/>
            <person name="Liu Q."/>
            <person name="He Z."/>
            <person name="Tian L."/>
            <person name="Duan Y."/>
            <person name="Cai W."/>
            <person name="Li H."/>
            <person name="Song F."/>
        </authorList>
    </citation>
    <scope>NUCLEOTIDE SEQUENCE</scope>
    <source>
        <strain evidence="2">Cailab_2023a</strain>
    </source>
</reference>
<feature type="compositionally biased region" description="Polar residues" evidence="1">
    <location>
        <begin position="8"/>
        <end position="19"/>
    </location>
</feature>
<evidence type="ECO:0000313" key="2">
    <source>
        <dbReference type="EMBL" id="KAL0276337.1"/>
    </source>
</evidence>
<accession>A0AAW2I3V0</accession>
<gene>
    <name evidence="2" type="ORF">PYX00_003928</name>
</gene>
<feature type="region of interest" description="Disordered" evidence="1">
    <location>
        <begin position="1"/>
        <end position="124"/>
    </location>
</feature>
<name>A0AAW2I3V0_9NEOP</name>
<dbReference type="AlphaFoldDB" id="A0AAW2I3V0"/>
<protein>
    <submittedName>
        <fullName evidence="2">Uncharacterized protein</fullName>
    </submittedName>
</protein>
<organism evidence="2">
    <name type="scientific">Menopon gallinae</name>
    <name type="common">poultry shaft louse</name>
    <dbReference type="NCBI Taxonomy" id="328185"/>
    <lineage>
        <taxon>Eukaryota</taxon>
        <taxon>Metazoa</taxon>
        <taxon>Ecdysozoa</taxon>
        <taxon>Arthropoda</taxon>
        <taxon>Hexapoda</taxon>
        <taxon>Insecta</taxon>
        <taxon>Pterygota</taxon>
        <taxon>Neoptera</taxon>
        <taxon>Paraneoptera</taxon>
        <taxon>Psocodea</taxon>
        <taxon>Troctomorpha</taxon>
        <taxon>Phthiraptera</taxon>
        <taxon>Amblycera</taxon>
        <taxon>Menoponidae</taxon>
        <taxon>Menopon</taxon>
    </lineage>
</organism>
<evidence type="ECO:0000256" key="1">
    <source>
        <dbReference type="SAM" id="MobiDB-lite"/>
    </source>
</evidence>
<proteinExistence type="predicted"/>
<feature type="compositionally biased region" description="Polar residues" evidence="1">
    <location>
        <begin position="78"/>
        <end position="92"/>
    </location>
</feature>
<dbReference type="EMBL" id="JARGDH010000002">
    <property type="protein sequence ID" value="KAL0276337.1"/>
    <property type="molecule type" value="Genomic_DNA"/>
</dbReference>
<sequence length="124" mass="13552">MGVREPAVQQSKNFPTDSSRYGGRTMTSETRDAVVRSQKSASQPSQRVPQHPRTREGQQLKMNSRDISSMLRERFFRGSTSPSDANGLSDQSGRGEGGVSKGSRKASEAGKKGLKKVKRESLVP</sequence>
<feature type="compositionally biased region" description="Polar residues" evidence="1">
    <location>
        <begin position="37"/>
        <end position="48"/>
    </location>
</feature>
<comment type="caution">
    <text evidence="2">The sequence shown here is derived from an EMBL/GenBank/DDBJ whole genome shotgun (WGS) entry which is preliminary data.</text>
</comment>